<proteinExistence type="predicted"/>
<dbReference type="Proteomes" id="UP000499080">
    <property type="component" value="Unassembled WGS sequence"/>
</dbReference>
<dbReference type="AlphaFoldDB" id="A0A4Y2WG83"/>
<evidence type="ECO:0000313" key="1">
    <source>
        <dbReference type="EMBL" id="GBO35037.1"/>
    </source>
</evidence>
<name>A0A4Y2WG83_ARAVE</name>
<gene>
    <name evidence="1" type="ORF">AVEN_176657_1</name>
</gene>
<sequence>MPFSSSFTPPAMDRDQTCCYGRATTCLCLPKRDLPMDYNHQSTLHPQRSLPWITTTSFLLLKDGLLATREDDSNHLLNKYLLLLAKRRNLQSRHENLKDPLLPCGLKIREFLSSGNRVQCEHPPRLR</sequence>
<evidence type="ECO:0000313" key="2">
    <source>
        <dbReference type="Proteomes" id="UP000499080"/>
    </source>
</evidence>
<organism evidence="1 2">
    <name type="scientific">Araneus ventricosus</name>
    <name type="common">Orbweaver spider</name>
    <name type="synonym">Epeira ventricosa</name>
    <dbReference type="NCBI Taxonomy" id="182803"/>
    <lineage>
        <taxon>Eukaryota</taxon>
        <taxon>Metazoa</taxon>
        <taxon>Ecdysozoa</taxon>
        <taxon>Arthropoda</taxon>
        <taxon>Chelicerata</taxon>
        <taxon>Arachnida</taxon>
        <taxon>Araneae</taxon>
        <taxon>Araneomorphae</taxon>
        <taxon>Entelegynae</taxon>
        <taxon>Araneoidea</taxon>
        <taxon>Araneidae</taxon>
        <taxon>Araneus</taxon>
    </lineage>
</organism>
<keyword evidence="2" id="KW-1185">Reference proteome</keyword>
<accession>A0A4Y2WG83</accession>
<comment type="caution">
    <text evidence="1">The sequence shown here is derived from an EMBL/GenBank/DDBJ whole genome shotgun (WGS) entry which is preliminary data.</text>
</comment>
<dbReference type="EMBL" id="BGPR01058950">
    <property type="protein sequence ID" value="GBO35037.1"/>
    <property type="molecule type" value="Genomic_DNA"/>
</dbReference>
<protein>
    <submittedName>
        <fullName evidence="1">Uncharacterized protein</fullName>
    </submittedName>
</protein>
<reference evidence="1 2" key="1">
    <citation type="journal article" date="2019" name="Sci. Rep.">
        <title>Orb-weaving spider Araneus ventricosus genome elucidates the spidroin gene catalogue.</title>
        <authorList>
            <person name="Kono N."/>
            <person name="Nakamura H."/>
            <person name="Ohtoshi R."/>
            <person name="Moran D.A.P."/>
            <person name="Shinohara A."/>
            <person name="Yoshida Y."/>
            <person name="Fujiwara M."/>
            <person name="Mori M."/>
            <person name="Tomita M."/>
            <person name="Arakawa K."/>
        </authorList>
    </citation>
    <scope>NUCLEOTIDE SEQUENCE [LARGE SCALE GENOMIC DNA]</scope>
</reference>